<sequence>MGQALSSNGSPSENIIPETVSAIQDEVVRQARVITEIAALSYEDFLKCLEQLNELSRKVTDQNGKQLLFAVKKGTDSTVLWKGTVKIACIKLDSETKVIESHRLFNLNQFLKIFKTLECQLTAALHSSEKEKIDDPNGVMLKNNLSKSVSSSDSSCDSSPLKSGSDDSSSDSGNNSGNVVPDSVIPLDVNSTKPKNIKLKNVQYKKFTASMLLEEVDNLANSISDKLGECSICLERKSDVLLPCAHAYCMQCIEQWNTWHKTCPFCRETLNNIDDTWVISDIPGSREISDEICSALMDITSLK</sequence>
<dbReference type="InterPro" id="IPR013083">
    <property type="entry name" value="Znf_RING/FYVE/PHD"/>
</dbReference>
<keyword evidence="3 5" id="KW-0863">Zinc-finger</keyword>
<dbReference type="GO" id="GO:0051865">
    <property type="term" value="P:protein autoubiquitination"/>
    <property type="evidence" value="ECO:0007669"/>
    <property type="project" value="TreeGrafter"/>
</dbReference>
<dbReference type="EMBL" id="AAZO01000655">
    <property type="status" value="NOT_ANNOTATED_CDS"/>
    <property type="molecule type" value="Genomic_DNA"/>
</dbReference>
<dbReference type="HOGENOM" id="CLU_080007_0_0_1"/>
<dbReference type="PANTHER" id="PTHR12109">
    <property type="entry name" value="RING FINGER PROTEIN 141-RELATED"/>
    <property type="match status" value="1"/>
</dbReference>
<dbReference type="KEGG" id="phu:Phum_PHUM055710"/>
<proteinExistence type="predicted"/>
<feature type="domain" description="RING-type" evidence="7">
    <location>
        <begin position="230"/>
        <end position="267"/>
    </location>
</feature>
<evidence type="ECO:0000256" key="4">
    <source>
        <dbReference type="ARBA" id="ARBA00022833"/>
    </source>
</evidence>
<dbReference type="SUPFAM" id="SSF57850">
    <property type="entry name" value="RING/U-box"/>
    <property type="match status" value="1"/>
</dbReference>
<accession>E0VB99</accession>
<dbReference type="CTD" id="8239044"/>
<dbReference type="GeneID" id="8239044"/>
<dbReference type="STRING" id="121224.E0VB99"/>
<dbReference type="eggNOG" id="KOG1039">
    <property type="taxonomic scope" value="Eukaryota"/>
</dbReference>
<keyword evidence="2" id="KW-0479">Metal-binding</keyword>
<feature type="compositionally biased region" description="Low complexity" evidence="6">
    <location>
        <begin position="144"/>
        <end position="178"/>
    </location>
</feature>
<dbReference type="InterPro" id="IPR001841">
    <property type="entry name" value="Znf_RING"/>
</dbReference>
<keyword evidence="4" id="KW-0862">Zinc</keyword>
<dbReference type="SMART" id="SM00184">
    <property type="entry name" value="RING"/>
    <property type="match status" value="1"/>
</dbReference>
<dbReference type="Gene3D" id="3.30.40.10">
    <property type="entry name" value="Zinc/RING finger domain, C3HC4 (zinc finger)"/>
    <property type="match status" value="1"/>
</dbReference>
<dbReference type="CDD" id="cd16545">
    <property type="entry name" value="RING-HC_RNF141"/>
    <property type="match status" value="1"/>
</dbReference>
<organism>
    <name type="scientific">Pediculus humanus subsp. corporis</name>
    <name type="common">Body louse</name>
    <dbReference type="NCBI Taxonomy" id="121224"/>
    <lineage>
        <taxon>Eukaryota</taxon>
        <taxon>Metazoa</taxon>
        <taxon>Ecdysozoa</taxon>
        <taxon>Arthropoda</taxon>
        <taxon>Hexapoda</taxon>
        <taxon>Insecta</taxon>
        <taxon>Pterygota</taxon>
        <taxon>Neoptera</taxon>
        <taxon>Paraneoptera</taxon>
        <taxon>Psocodea</taxon>
        <taxon>Troctomorpha</taxon>
        <taxon>Phthiraptera</taxon>
        <taxon>Anoplura</taxon>
        <taxon>Pediculidae</taxon>
        <taxon>Pediculus</taxon>
    </lineage>
</organism>
<dbReference type="InterPro" id="IPR017907">
    <property type="entry name" value="Znf_RING_CS"/>
</dbReference>
<reference evidence="8" key="1">
    <citation type="submission" date="2007-04" db="EMBL/GenBank/DDBJ databases">
        <title>Annotation of Pediculus humanus corporis strain USDA.</title>
        <authorList>
            <person name="Kirkness E."/>
            <person name="Hannick L."/>
            <person name="Hass B."/>
            <person name="Bruggner R."/>
            <person name="Lawson D."/>
            <person name="Bidwell S."/>
            <person name="Joardar V."/>
            <person name="Caler E."/>
            <person name="Walenz B."/>
            <person name="Inman J."/>
            <person name="Schobel S."/>
            <person name="Galinsky K."/>
            <person name="Amedeo P."/>
            <person name="Strausberg R."/>
        </authorList>
    </citation>
    <scope>NUCLEOTIDE SEQUENCE</scope>
    <source>
        <strain evidence="8">USDA</strain>
    </source>
</reference>
<reference evidence="8" key="2">
    <citation type="submission" date="2007-04" db="EMBL/GenBank/DDBJ databases">
        <title>The genome of the human body louse.</title>
        <authorList>
            <consortium name="The Human Body Louse Genome Consortium"/>
            <person name="Kirkness E."/>
            <person name="Walenz B."/>
            <person name="Hass B."/>
            <person name="Bruggner R."/>
            <person name="Strausberg R."/>
        </authorList>
    </citation>
    <scope>NUCLEOTIDE SEQUENCE</scope>
    <source>
        <strain evidence="8">USDA</strain>
    </source>
</reference>
<dbReference type="PROSITE" id="PS50089">
    <property type="entry name" value="ZF_RING_2"/>
    <property type="match status" value="1"/>
</dbReference>
<evidence type="ECO:0000313" key="10">
    <source>
        <dbReference type="Proteomes" id="UP000009046"/>
    </source>
</evidence>
<evidence type="ECO:0000256" key="1">
    <source>
        <dbReference type="ARBA" id="ARBA00022017"/>
    </source>
</evidence>
<dbReference type="PROSITE" id="PS00518">
    <property type="entry name" value="ZF_RING_1"/>
    <property type="match status" value="1"/>
</dbReference>
<dbReference type="InterPro" id="IPR047126">
    <property type="entry name" value="RNF141-like"/>
</dbReference>
<dbReference type="EMBL" id="DS235023">
    <property type="protein sequence ID" value="EEB10655.1"/>
    <property type="molecule type" value="Genomic_DNA"/>
</dbReference>
<dbReference type="OMA" id="QVHIFSE"/>
<dbReference type="VEuPathDB" id="VectorBase:PHUM055710"/>
<dbReference type="PANTHER" id="PTHR12109:SF3">
    <property type="entry name" value="RING FINGER PROTEIN 141"/>
    <property type="match status" value="1"/>
</dbReference>
<name>E0VB99_PEDHC</name>
<evidence type="ECO:0000313" key="9">
    <source>
        <dbReference type="EnsemblMetazoa" id="PHUM055710-PA"/>
    </source>
</evidence>
<dbReference type="InterPro" id="IPR043400">
    <property type="entry name" value="RING-HC_RNF141"/>
</dbReference>
<evidence type="ECO:0000256" key="5">
    <source>
        <dbReference type="PROSITE-ProRule" id="PRU00175"/>
    </source>
</evidence>
<reference evidence="9" key="3">
    <citation type="submission" date="2021-02" db="UniProtKB">
        <authorList>
            <consortium name="EnsemblMetazoa"/>
        </authorList>
    </citation>
    <scope>IDENTIFICATION</scope>
    <source>
        <strain evidence="9">USDA</strain>
    </source>
</reference>
<dbReference type="Proteomes" id="UP000009046">
    <property type="component" value="Unassembled WGS sequence"/>
</dbReference>
<dbReference type="AlphaFoldDB" id="E0VB99"/>
<dbReference type="InParanoid" id="E0VB99"/>
<evidence type="ECO:0000313" key="8">
    <source>
        <dbReference type="EMBL" id="EEB10655.1"/>
    </source>
</evidence>
<dbReference type="EnsemblMetazoa" id="PHUM055710-RA">
    <property type="protein sequence ID" value="PHUM055710-PA"/>
    <property type="gene ID" value="PHUM055710"/>
</dbReference>
<evidence type="ECO:0000256" key="2">
    <source>
        <dbReference type="ARBA" id="ARBA00022723"/>
    </source>
</evidence>
<keyword evidence="10" id="KW-1185">Reference proteome</keyword>
<evidence type="ECO:0000256" key="3">
    <source>
        <dbReference type="ARBA" id="ARBA00022771"/>
    </source>
</evidence>
<gene>
    <name evidence="9" type="primary">8239044</name>
    <name evidence="8" type="ORF">Phum_PHUM055710</name>
</gene>
<dbReference type="GO" id="GO:0004842">
    <property type="term" value="F:ubiquitin-protein transferase activity"/>
    <property type="evidence" value="ECO:0007669"/>
    <property type="project" value="TreeGrafter"/>
</dbReference>
<feature type="region of interest" description="Disordered" evidence="6">
    <location>
        <begin position="144"/>
        <end position="187"/>
    </location>
</feature>
<dbReference type="OrthoDB" id="1630758at2759"/>
<evidence type="ECO:0000256" key="6">
    <source>
        <dbReference type="SAM" id="MobiDB-lite"/>
    </source>
</evidence>
<dbReference type="Pfam" id="PF13920">
    <property type="entry name" value="zf-C3HC4_3"/>
    <property type="match status" value="1"/>
</dbReference>
<protein>
    <recommendedName>
        <fullName evidence="1">RING finger protein 141</fullName>
    </recommendedName>
</protein>
<dbReference type="GO" id="GO:0008270">
    <property type="term" value="F:zinc ion binding"/>
    <property type="evidence" value="ECO:0007669"/>
    <property type="project" value="UniProtKB-KW"/>
</dbReference>
<dbReference type="RefSeq" id="XP_002423393.1">
    <property type="nucleotide sequence ID" value="XM_002423348.1"/>
</dbReference>
<evidence type="ECO:0000259" key="7">
    <source>
        <dbReference type="PROSITE" id="PS50089"/>
    </source>
</evidence>